<dbReference type="HOGENOM" id="CLU_2757584_0_0_1"/>
<protein>
    <submittedName>
        <fullName evidence="1">Uncharacterized protein</fullName>
    </submittedName>
</protein>
<dbReference type="Proteomes" id="UP000016801">
    <property type="component" value="Unassembled WGS sequence"/>
</dbReference>
<dbReference type="AlphaFoldDB" id="M1WGB1"/>
<dbReference type="EMBL" id="CAGA01000087">
    <property type="protein sequence ID" value="CCE34398.1"/>
    <property type="molecule type" value="Genomic_DNA"/>
</dbReference>
<evidence type="ECO:0000313" key="2">
    <source>
        <dbReference type="Proteomes" id="UP000016801"/>
    </source>
</evidence>
<proteinExistence type="predicted"/>
<name>M1WGB1_CLAP2</name>
<evidence type="ECO:0000313" key="1">
    <source>
        <dbReference type="EMBL" id="CCE34398.1"/>
    </source>
</evidence>
<gene>
    <name evidence="1" type="ORF">CPUR_08330</name>
</gene>
<reference evidence="1 2" key="1">
    <citation type="journal article" date="2013" name="PLoS Genet.">
        <title>Plant-symbiotic fungi as chemical engineers: Multi-genome analysis of the Clavicipitaceae reveals dynamics of alkaloid loci.</title>
        <authorList>
            <person name="Schardl C.L."/>
            <person name="Young C.A."/>
            <person name="Hesse U."/>
            <person name="Amyotte S.G."/>
            <person name="Andreeva K."/>
            <person name="Calie P.J."/>
            <person name="Fleetwood D.J."/>
            <person name="Haws D.C."/>
            <person name="Moore N."/>
            <person name="Oeser B."/>
            <person name="Panaccione D.G."/>
            <person name="Schweri K.K."/>
            <person name="Voisey C.R."/>
            <person name="Farman M.L."/>
            <person name="Jaromczyk J.W."/>
            <person name="Roe B.A."/>
            <person name="O'Sullivan D.M."/>
            <person name="Scott B."/>
            <person name="Tudzynski P."/>
            <person name="An Z."/>
            <person name="Arnaoudova E.G."/>
            <person name="Bullock C.T."/>
            <person name="Charlton N.D."/>
            <person name="Chen L."/>
            <person name="Cox M."/>
            <person name="Dinkins R.D."/>
            <person name="Florea S."/>
            <person name="Glenn A.E."/>
            <person name="Gordon A."/>
            <person name="Gueldener U."/>
            <person name="Harris D.R."/>
            <person name="Hollin W."/>
            <person name="Jaromczyk J."/>
            <person name="Johnson R.D."/>
            <person name="Khan A.K."/>
            <person name="Leistner E."/>
            <person name="Leuchtmann A."/>
            <person name="Li C."/>
            <person name="Liu J."/>
            <person name="Liu J."/>
            <person name="Liu M."/>
            <person name="Mace W."/>
            <person name="Machado C."/>
            <person name="Nagabhyru P."/>
            <person name="Pan J."/>
            <person name="Schmid J."/>
            <person name="Sugawara K."/>
            <person name="Steiner U."/>
            <person name="Takach J.E."/>
            <person name="Tanaka E."/>
            <person name="Webb J.S."/>
            <person name="Wilson E.V."/>
            <person name="Wiseman J.L."/>
            <person name="Yoshida R."/>
            <person name="Zeng Z."/>
        </authorList>
    </citation>
    <scope>NUCLEOTIDE SEQUENCE [LARGE SCALE GENOMIC DNA]</scope>
    <source>
        <strain evidence="1 2">20.1</strain>
    </source>
</reference>
<sequence>MVPNGDIKHKTQCLDLTHTIWIVGRCFGSPQALTRAKRSNTSFLLSHLDETPHTAMGTSLRELEQTSTIR</sequence>
<accession>M1WGB1</accession>
<keyword evidence="2" id="KW-1185">Reference proteome</keyword>
<dbReference type="VEuPathDB" id="FungiDB:CPUR_08330"/>
<comment type="caution">
    <text evidence="1">The sequence shown here is derived from an EMBL/GenBank/DDBJ whole genome shotgun (WGS) entry which is preliminary data.</text>
</comment>
<organism evidence="1 2">
    <name type="scientific">Claviceps purpurea (strain 20.1)</name>
    <name type="common">Ergot fungus</name>
    <name type="synonym">Sphacelia segetum</name>
    <dbReference type="NCBI Taxonomy" id="1111077"/>
    <lineage>
        <taxon>Eukaryota</taxon>
        <taxon>Fungi</taxon>
        <taxon>Dikarya</taxon>
        <taxon>Ascomycota</taxon>
        <taxon>Pezizomycotina</taxon>
        <taxon>Sordariomycetes</taxon>
        <taxon>Hypocreomycetidae</taxon>
        <taxon>Hypocreales</taxon>
        <taxon>Clavicipitaceae</taxon>
        <taxon>Claviceps</taxon>
    </lineage>
</organism>